<dbReference type="RefSeq" id="WP_015753636.1">
    <property type="nucleotide sequence ID" value="NC_013222.1"/>
</dbReference>
<dbReference type="Proteomes" id="UP000009049">
    <property type="component" value="Chromosome"/>
</dbReference>
<reference evidence="1 2" key="1">
    <citation type="journal article" date="2009" name="J. Bacteriol.">
        <title>Complete genome sequence of Robiginitalea biformata HTCC2501.</title>
        <authorList>
            <person name="Oh H.M."/>
            <person name="Giovannoni S.J."/>
            <person name="Lee K."/>
            <person name="Ferriera S."/>
            <person name="Johnson J."/>
            <person name="Cho J.C."/>
        </authorList>
    </citation>
    <scope>NUCLEOTIDE SEQUENCE [LARGE SCALE GENOMIC DNA]</scope>
    <source>
        <strain evidence="2">ATCC BAA-864 / HTCC2501 / KCTC 12146</strain>
    </source>
</reference>
<evidence type="ECO:0000313" key="2">
    <source>
        <dbReference type="Proteomes" id="UP000009049"/>
    </source>
</evidence>
<proteinExistence type="predicted"/>
<protein>
    <recommendedName>
        <fullName evidence="3">HTH tetR-type domain-containing protein</fullName>
    </recommendedName>
</protein>
<keyword evidence="2" id="KW-1185">Reference proteome</keyword>
<dbReference type="EMBL" id="CP001712">
    <property type="protein sequence ID" value="EAR16880.1"/>
    <property type="molecule type" value="Genomic_DNA"/>
</dbReference>
<accession>A4CIX2</accession>
<dbReference type="SUPFAM" id="SSF46689">
    <property type="entry name" value="Homeodomain-like"/>
    <property type="match status" value="1"/>
</dbReference>
<dbReference type="AlphaFoldDB" id="A4CIX2"/>
<dbReference type="eggNOG" id="COG1309">
    <property type="taxonomic scope" value="Bacteria"/>
</dbReference>
<name>A4CIX2_ROBBH</name>
<dbReference type="HOGENOM" id="CLU_1233814_0_0_10"/>
<organism evidence="1 2">
    <name type="scientific">Robiginitalea biformata (strain ATCC BAA-864 / DSM 15991 / KCTC 12146 / HTCC2501)</name>
    <dbReference type="NCBI Taxonomy" id="313596"/>
    <lineage>
        <taxon>Bacteria</taxon>
        <taxon>Pseudomonadati</taxon>
        <taxon>Bacteroidota</taxon>
        <taxon>Flavobacteriia</taxon>
        <taxon>Flavobacteriales</taxon>
        <taxon>Flavobacteriaceae</taxon>
        <taxon>Robiginitalea</taxon>
    </lineage>
</organism>
<evidence type="ECO:0008006" key="3">
    <source>
        <dbReference type="Google" id="ProtNLM"/>
    </source>
</evidence>
<sequence length="224" mass="26278">MDALIRNMEVSINPGLYLKDPQTTRLGKRMVSYGIAMISEMGVEKFNFRKLGQEIGSNESSVYRYFENKHKFLIYLCSWYWGWLELRLVQETHAISDPSSRLEHAIDTLTRPVVTDASYEHIDEVALHQIVVNEYSKPFLTREVDQQNRDGYFEIYKRLVHRLADMIRAVNPEYPYSVSLSSSVIEGSLHQFFLEQHFPSLTELEGVRNHTRFFIHLVTNTIRK</sequence>
<gene>
    <name evidence="1" type="ordered locus">RB2501_08260</name>
</gene>
<dbReference type="KEGG" id="rbi:RB2501_08260"/>
<evidence type="ECO:0000313" key="1">
    <source>
        <dbReference type="EMBL" id="EAR16880.1"/>
    </source>
</evidence>
<dbReference type="OrthoDB" id="649282at2"/>
<dbReference type="STRING" id="313596.RB2501_08260"/>
<dbReference type="Gene3D" id="1.10.357.10">
    <property type="entry name" value="Tetracycline Repressor, domain 2"/>
    <property type="match status" value="1"/>
</dbReference>
<dbReference type="InterPro" id="IPR009057">
    <property type="entry name" value="Homeodomain-like_sf"/>
</dbReference>